<gene>
    <name evidence="2" type="ORF">NDU88_001562</name>
</gene>
<reference evidence="2" key="1">
    <citation type="journal article" date="2022" name="bioRxiv">
        <title>Sequencing and chromosome-scale assembly of the giantPleurodeles waltlgenome.</title>
        <authorList>
            <person name="Brown T."/>
            <person name="Elewa A."/>
            <person name="Iarovenko S."/>
            <person name="Subramanian E."/>
            <person name="Araus A.J."/>
            <person name="Petzold A."/>
            <person name="Susuki M."/>
            <person name="Suzuki K.-i.T."/>
            <person name="Hayashi T."/>
            <person name="Toyoda A."/>
            <person name="Oliveira C."/>
            <person name="Osipova E."/>
            <person name="Leigh N.D."/>
            <person name="Simon A."/>
            <person name="Yun M.H."/>
        </authorList>
    </citation>
    <scope>NUCLEOTIDE SEQUENCE</scope>
    <source>
        <strain evidence="2">20211129_DDA</strain>
        <tissue evidence="2">Liver</tissue>
    </source>
</reference>
<evidence type="ECO:0000256" key="1">
    <source>
        <dbReference type="SAM" id="MobiDB-lite"/>
    </source>
</evidence>
<keyword evidence="3" id="KW-1185">Reference proteome</keyword>
<feature type="compositionally biased region" description="Polar residues" evidence="1">
    <location>
        <begin position="86"/>
        <end position="95"/>
    </location>
</feature>
<sequence>MIRVDVYSSRRHSTYQPTHHQCRQPRALRRAQPEREDQARRPMQPMRESRSKVGPPGQPRAPLNQPPRWPDPSARGTSGDRFPTASFVTNSESAT</sequence>
<proteinExistence type="predicted"/>
<organism evidence="2 3">
    <name type="scientific">Pleurodeles waltl</name>
    <name type="common">Iberian ribbed newt</name>
    <dbReference type="NCBI Taxonomy" id="8319"/>
    <lineage>
        <taxon>Eukaryota</taxon>
        <taxon>Metazoa</taxon>
        <taxon>Chordata</taxon>
        <taxon>Craniata</taxon>
        <taxon>Vertebrata</taxon>
        <taxon>Euteleostomi</taxon>
        <taxon>Amphibia</taxon>
        <taxon>Batrachia</taxon>
        <taxon>Caudata</taxon>
        <taxon>Salamandroidea</taxon>
        <taxon>Salamandridae</taxon>
        <taxon>Pleurodelinae</taxon>
        <taxon>Pleurodeles</taxon>
    </lineage>
</organism>
<dbReference type="EMBL" id="JANPWB010000014">
    <property type="protein sequence ID" value="KAJ1096420.1"/>
    <property type="molecule type" value="Genomic_DNA"/>
</dbReference>
<accession>A0AAV7LXZ8</accession>
<feature type="region of interest" description="Disordered" evidence="1">
    <location>
        <begin position="1"/>
        <end position="95"/>
    </location>
</feature>
<name>A0AAV7LXZ8_PLEWA</name>
<comment type="caution">
    <text evidence="2">The sequence shown here is derived from an EMBL/GenBank/DDBJ whole genome shotgun (WGS) entry which is preliminary data.</text>
</comment>
<feature type="compositionally biased region" description="Basic and acidic residues" evidence="1">
    <location>
        <begin position="31"/>
        <end position="40"/>
    </location>
</feature>
<dbReference type="Proteomes" id="UP001066276">
    <property type="component" value="Chromosome 10"/>
</dbReference>
<evidence type="ECO:0000313" key="3">
    <source>
        <dbReference type="Proteomes" id="UP001066276"/>
    </source>
</evidence>
<dbReference type="AlphaFoldDB" id="A0AAV7LXZ8"/>
<evidence type="ECO:0000313" key="2">
    <source>
        <dbReference type="EMBL" id="KAJ1096420.1"/>
    </source>
</evidence>
<feature type="compositionally biased region" description="Basic residues" evidence="1">
    <location>
        <begin position="20"/>
        <end position="29"/>
    </location>
</feature>
<feature type="compositionally biased region" description="Pro residues" evidence="1">
    <location>
        <begin position="56"/>
        <end position="70"/>
    </location>
</feature>
<protein>
    <submittedName>
        <fullName evidence="2">Uncharacterized protein</fullName>
    </submittedName>
</protein>